<dbReference type="InParanoid" id="G0NGL3"/>
<evidence type="ECO:0000313" key="1">
    <source>
        <dbReference type="EMBL" id="EGT60074.1"/>
    </source>
</evidence>
<protein>
    <submittedName>
        <fullName evidence="1">Uncharacterized protein</fullName>
    </submittedName>
</protein>
<name>G0NGL3_CAEBE</name>
<dbReference type="Proteomes" id="UP000008068">
    <property type="component" value="Unassembled WGS sequence"/>
</dbReference>
<reference evidence="2" key="1">
    <citation type="submission" date="2011-07" db="EMBL/GenBank/DDBJ databases">
        <authorList>
            <consortium name="Caenorhabditis brenneri Sequencing and Analysis Consortium"/>
            <person name="Wilson R.K."/>
        </authorList>
    </citation>
    <scope>NUCLEOTIDE SEQUENCE [LARGE SCALE GENOMIC DNA]</scope>
    <source>
        <strain evidence="2">PB2801</strain>
    </source>
</reference>
<sequence length="129" mass="14874">MRSNQTVVKKEYICCELKTDVCGLLRVHLELHTNACQICQLLYILEPSKSGSKTGEQDYYACCGQHFAVFKLNSITDFSVIHMVAKQETIQRAVEVGDNNETFVVDDGCFKTIYRQRFQRQRFPCIPKN</sequence>
<dbReference type="HOGENOM" id="CLU_1950697_0_0_1"/>
<dbReference type="AlphaFoldDB" id="G0NGL3"/>
<accession>G0NGL3</accession>
<evidence type="ECO:0000313" key="2">
    <source>
        <dbReference type="Proteomes" id="UP000008068"/>
    </source>
</evidence>
<keyword evidence="2" id="KW-1185">Reference proteome</keyword>
<dbReference type="OrthoDB" id="185373at2759"/>
<proteinExistence type="predicted"/>
<gene>
    <name evidence="1" type="ORF">CAEBREN_16856</name>
</gene>
<dbReference type="EMBL" id="GL379881">
    <property type="protein sequence ID" value="EGT60074.1"/>
    <property type="molecule type" value="Genomic_DNA"/>
</dbReference>
<organism evidence="2">
    <name type="scientific">Caenorhabditis brenneri</name>
    <name type="common">Nematode worm</name>
    <dbReference type="NCBI Taxonomy" id="135651"/>
    <lineage>
        <taxon>Eukaryota</taxon>
        <taxon>Metazoa</taxon>
        <taxon>Ecdysozoa</taxon>
        <taxon>Nematoda</taxon>
        <taxon>Chromadorea</taxon>
        <taxon>Rhabditida</taxon>
        <taxon>Rhabditina</taxon>
        <taxon>Rhabditomorpha</taxon>
        <taxon>Rhabditoidea</taxon>
        <taxon>Rhabditidae</taxon>
        <taxon>Peloderinae</taxon>
        <taxon>Caenorhabditis</taxon>
    </lineage>
</organism>